<dbReference type="InterPro" id="IPR005108">
    <property type="entry name" value="HELP"/>
</dbReference>
<dbReference type="Proteomes" id="UP000593567">
    <property type="component" value="Unassembled WGS sequence"/>
</dbReference>
<dbReference type="GO" id="GO:0008017">
    <property type="term" value="F:microtubule binding"/>
    <property type="evidence" value="ECO:0007669"/>
    <property type="project" value="TreeGrafter"/>
</dbReference>
<feature type="compositionally biased region" description="Acidic residues" evidence="5">
    <location>
        <begin position="615"/>
        <end position="629"/>
    </location>
</feature>
<dbReference type="InterPro" id="IPR011048">
    <property type="entry name" value="Haem_d1_sf"/>
</dbReference>
<dbReference type="InterPro" id="IPR011047">
    <property type="entry name" value="Quinoprotein_ADH-like_sf"/>
</dbReference>
<dbReference type="PANTHER" id="PTHR13720">
    <property type="entry name" value="WD-40 REPEAT PROTEIN"/>
    <property type="match status" value="1"/>
</dbReference>
<dbReference type="OrthoDB" id="47802at2759"/>
<dbReference type="InterPro" id="IPR036322">
    <property type="entry name" value="WD40_repeat_dom_sf"/>
</dbReference>
<keyword evidence="9" id="KW-1185">Reference proteome</keyword>
<dbReference type="InterPro" id="IPR055442">
    <property type="entry name" value="Beta-prop_EML-like_2nd"/>
</dbReference>
<dbReference type="Pfam" id="PF03451">
    <property type="entry name" value="HELP"/>
    <property type="match status" value="2"/>
</dbReference>
<dbReference type="AlphaFoldDB" id="A0A7J7KHL7"/>
<name>A0A7J7KHL7_BUGNE</name>
<gene>
    <name evidence="8" type="ORF">EB796_004730</name>
</gene>
<evidence type="ECO:0000256" key="1">
    <source>
        <dbReference type="ARBA" id="ARBA00006489"/>
    </source>
</evidence>
<dbReference type="SMART" id="SM00320">
    <property type="entry name" value="WD40"/>
    <property type="match status" value="13"/>
</dbReference>
<evidence type="ECO:0000256" key="5">
    <source>
        <dbReference type="SAM" id="MobiDB-lite"/>
    </source>
</evidence>
<dbReference type="InterPro" id="IPR050630">
    <property type="entry name" value="WD_repeat_EMAP"/>
</dbReference>
<dbReference type="FunFam" id="2.130.10.10:FF:000040">
    <property type="entry name" value="echinoderm microtubule-associated protein-like 6 isoform X1"/>
    <property type="match status" value="1"/>
</dbReference>
<dbReference type="InterPro" id="IPR001680">
    <property type="entry name" value="WD40_rpt"/>
</dbReference>
<comment type="similarity">
    <text evidence="1">Belongs to the WD repeat EMAP family.</text>
</comment>
<evidence type="ECO:0000313" key="8">
    <source>
        <dbReference type="EMBL" id="KAF6036976.1"/>
    </source>
</evidence>
<dbReference type="SUPFAM" id="SSF50978">
    <property type="entry name" value="WD40 repeat-like"/>
    <property type="match status" value="1"/>
</dbReference>
<dbReference type="FunFam" id="2.130.10.10:FF:000320">
    <property type="entry name" value="echinoderm microtubule-associated protein-like 6"/>
    <property type="match status" value="1"/>
</dbReference>
<dbReference type="SUPFAM" id="SSF51004">
    <property type="entry name" value="C-terminal (heme d1) domain of cytochrome cd1-nitrite reductase"/>
    <property type="match status" value="1"/>
</dbReference>
<feature type="domain" description="EML-like second beta-propeller" evidence="7">
    <location>
        <begin position="327"/>
        <end position="591"/>
    </location>
</feature>
<evidence type="ECO:0000313" key="9">
    <source>
        <dbReference type="Proteomes" id="UP000593567"/>
    </source>
</evidence>
<feature type="domain" description="EML-like first beta-propeller" evidence="6">
    <location>
        <begin position="713"/>
        <end position="843"/>
    </location>
</feature>
<evidence type="ECO:0000256" key="4">
    <source>
        <dbReference type="PROSITE-ProRule" id="PRU00221"/>
    </source>
</evidence>
<dbReference type="InterPro" id="IPR015943">
    <property type="entry name" value="WD40/YVTN_repeat-like_dom_sf"/>
</dbReference>
<evidence type="ECO:0000256" key="3">
    <source>
        <dbReference type="ARBA" id="ARBA00022737"/>
    </source>
</evidence>
<evidence type="ECO:0000256" key="2">
    <source>
        <dbReference type="ARBA" id="ARBA00022574"/>
    </source>
</evidence>
<feature type="region of interest" description="Disordered" evidence="5">
    <location>
        <begin position="608"/>
        <end position="633"/>
    </location>
</feature>
<dbReference type="PROSITE" id="PS50294">
    <property type="entry name" value="WD_REPEATS_REGION"/>
    <property type="match status" value="2"/>
</dbReference>
<sequence>MVDKTAPSSQLRLEWVYGYRGHQCRNNLFYTSGKEIVYFVAGVGVVYNIHDNRQTFFLGHDDDILSLAMHPDKSIVATGQIGKDPYICVWDTRTMQTVSILKQGHTHGISAVNFDALGNRIVSVGLDEHSTINVWEWQKGKLLSTVRGHTDKILDCQFDPYQDNAIVSCGVKHIKFWTLSGNTLSSKKGVFGKAGEIQTLTCLEFAADSVTYSGTLSGEIYVWNGNNLSESITAHKGAVFTMHKAEEGYVSGGKDGVVRLWDLEFAAITSIDLVNTTVGYKGLSLRSVCWAGDKVLVGTQRSEIIEVSPRNRSNPCAYMQGHSEGELWALAIHPNKQIFATGSDDASIRIWNSNEKRLMMKLSLKGHVRSCAFDADGTHIAAGLDNGSFVVLKVKDMSEVITVHDRKEVLHEMKYSPDGLLLAVGSNDNFVDIYSVNQRYKKVGSCSGNSSFITHLDWSEDSKYIQTNSGAAECLVYKSTGGKNVTGREELRNIRWHSWTGVLGNEVNGIWEKYTDTNDINAADANYRDECIVTGDDFGLVKLFRFPSLKKGAKFRKYVGHSAHVTNVRFMYDKSRVITIGGADHAVFQWKFFPASAITDLDDQNAYVDSNSEGSDSDLSDVAELDSDVEAEKQVSYDRDLDAKDMKMLKKEIKSELDAGEKRKQAPNDSLRLQFVHGYRGYDCRNNLFYTQTGDIVYHVAAIGIIYNKKTHSQRFYLQHTDDILCLAAHPLKDYVATGQVGKDPEVHIWDVETLKTLAVLKGAHERGVCALDFSSDGKKLASIGLDDNHCIQVWDWKKGEKLASARGHNDKIFVIKWNPHELNQAITVGVKHIKFWTQTGSHCTPTILSLLLVVIFLAYREL</sequence>
<dbReference type="EMBL" id="VXIV02000642">
    <property type="protein sequence ID" value="KAF6036976.1"/>
    <property type="molecule type" value="Genomic_DNA"/>
</dbReference>
<evidence type="ECO:0000259" key="7">
    <source>
        <dbReference type="Pfam" id="PF23414"/>
    </source>
</evidence>
<feature type="repeat" description="WD" evidence="4">
    <location>
        <begin position="232"/>
        <end position="264"/>
    </location>
</feature>
<keyword evidence="2 4" id="KW-0853">WD repeat</keyword>
<dbReference type="SUPFAM" id="SSF50998">
    <property type="entry name" value="Quinoprotein alcohol dehydrogenase-like"/>
    <property type="match status" value="1"/>
</dbReference>
<proteinExistence type="inferred from homology"/>
<comment type="caution">
    <text evidence="8">The sequence shown here is derived from an EMBL/GenBank/DDBJ whole genome shotgun (WGS) entry which is preliminary data.</text>
</comment>
<dbReference type="PROSITE" id="PS50082">
    <property type="entry name" value="WD_REPEATS_2"/>
    <property type="match status" value="2"/>
</dbReference>
<keyword evidence="3" id="KW-0677">Repeat</keyword>
<accession>A0A7J7KHL7</accession>
<organism evidence="8 9">
    <name type="scientific">Bugula neritina</name>
    <name type="common">Brown bryozoan</name>
    <name type="synonym">Sertularia neritina</name>
    <dbReference type="NCBI Taxonomy" id="10212"/>
    <lineage>
        <taxon>Eukaryota</taxon>
        <taxon>Metazoa</taxon>
        <taxon>Spiralia</taxon>
        <taxon>Lophotrochozoa</taxon>
        <taxon>Bryozoa</taxon>
        <taxon>Gymnolaemata</taxon>
        <taxon>Cheilostomatida</taxon>
        <taxon>Flustrina</taxon>
        <taxon>Buguloidea</taxon>
        <taxon>Bugulidae</taxon>
        <taxon>Bugula</taxon>
    </lineage>
</organism>
<feature type="repeat" description="WD" evidence="4">
    <location>
        <begin position="329"/>
        <end position="361"/>
    </location>
</feature>
<protein>
    <submittedName>
        <fullName evidence="8">EML5</fullName>
    </submittedName>
</protein>
<dbReference type="Pfam" id="PF23414">
    <property type="entry name" value="Beta-prop_EML_2"/>
    <property type="match status" value="1"/>
</dbReference>
<evidence type="ECO:0000259" key="6">
    <source>
        <dbReference type="Pfam" id="PF23409"/>
    </source>
</evidence>
<dbReference type="InterPro" id="IPR055439">
    <property type="entry name" value="Beta-prop_EML_1st"/>
</dbReference>
<dbReference type="Pfam" id="PF23409">
    <property type="entry name" value="Beta-prop_EML"/>
    <property type="match status" value="2"/>
</dbReference>
<feature type="domain" description="EML-like first beta-propeller" evidence="6">
    <location>
        <begin position="54"/>
        <end position="306"/>
    </location>
</feature>
<reference evidence="8" key="1">
    <citation type="submission" date="2020-06" db="EMBL/GenBank/DDBJ databases">
        <title>Draft genome of Bugula neritina, a colonial animal packing powerful symbionts and potential medicines.</title>
        <authorList>
            <person name="Rayko M."/>
        </authorList>
    </citation>
    <scope>NUCLEOTIDE SEQUENCE [LARGE SCALE GENOMIC DNA]</scope>
    <source>
        <strain evidence="8">Kwan_BN1</strain>
    </source>
</reference>
<dbReference type="PANTHER" id="PTHR13720:SF33">
    <property type="entry name" value="HELP DOMAIN-CONTAINING PROTEIN"/>
    <property type="match status" value="1"/>
</dbReference>
<dbReference type="Gene3D" id="2.130.10.10">
    <property type="entry name" value="YVTN repeat-like/Quinoprotein amine dehydrogenase"/>
    <property type="match status" value="3"/>
</dbReference>